<reference evidence="31 32" key="1">
    <citation type="submission" date="2013-08" db="EMBL/GenBank/DDBJ databases">
        <title>The genome sequence of Skermanella stibiiresistens.</title>
        <authorList>
            <person name="Zhu W."/>
            <person name="Wang G."/>
        </authorList>
    </citation>
    <scope>NUCLEOTIDE SEQUENCE [LARGE SCALE GENOMIC DNA]</scope>
    <source>
        <strain evidence="31 32">SB22</strain>
    </source>
</reference>
<comment type="caution">
    <text evidence="31">The sequence shown here is derived from an EMBL/GenBank/DDBJ whole genome shotgun (WGS) entry which is preliminary data.</text>
</comment>
<evidence type="ECO:0000256" key="5">
    <source>
        <dbReference type="ARBA" id="ARBA00012448"/>
    </source>
</evidence>
<proteinExistence type="inferred from homology"/>
<keyword evidence="11" id="KW-0328">Glycosyltransferase</keyword>
<dbReference type="Proteomes" id="UP000019486">
    <property type="component" value="Unassembled WGS sequence"/>
</dbReference>
<dbReference type="InterPro" id="IPR023346">
    <property type="entry name" value="Lysozyme-like_dom_sf"/>
</dbReference>
<keyword evidence="22" id="KW-0961">Cell wall biogenesis/degradation</keyword>
<gene>
    <name evidence="31" type="ORF">N825_02875</name>
</gene>
<dbReference type="GO" id="GO:0046677">
    <property type="term" value="P:response to antibiotic"/>
    <property type="evidence" value="ECO:0007669"/>
    <property type="project" value="UniProtKB-KW"/>
</dbReference>
<keyword evidence="14" id="KW-0378">Hydrolase</keyword>
<keyword evidence="9" id="KW-0121">Carboxypeptidase</keyword>
<evidence type="ECO:0000256" key="11">
    <source>
        <dbReference type="ARBA" id="ARBA00022676"/>
    </source>
</evidence>
<dbReference type="GO" id="GO:0009252">
    <property type="term" value="P:peptidoglycan biosynthetic process"/>
    <property type="evidence" value="ECO:0007669"/>
    <property type="project" value="UniProtKB-UniPathway"/>
</dbReference>
<dbReference type="PANTHER" id="PTHR32282">
    <property type="entry name" value="BINDING PROTEIN TRANSPEPTIDASE, PUTATIVE-RELATED"/>
    <property type="match status" value="1"/>
</dbReference>
<evidence type="ECO:0000256" key="8">
    <source>
        <dbReference type="ARBA" id="ARBA00022519"/>
    </source>
</evidence>
<comment type="pathway">
    <text evidence="2">Cell wall biogenesis; peptidoglycan biosynthesis.</text>
</comment>
<evidence type="ECO:0000259" key="29">
    <source>
        <dbReference type="Pfam" id="PF00912"/>
    </source>
</evidence>
<dbReference type="FunFam" id="1.10.3810.10:FF:000003">
    <property type="entry name" value="Penicillin-binding protein 1a"/>
    <property type="match status" value="1"/>
</dbReference>
<dbReference type="GO" id="GO:0008658">
    <property type="term" value="F:penicillin binding"/>
    <property type="evidence" value="ECO:0007669"/>
    <property type="project" value="InterPro"/>
</dbReference>
<evidence type="ECO:0000256" key="6">
    <source>
        <dbReference type="ARBA" id="ARBA00018638"/>
    </source>
</evidence>
<keyword evidence="10" id="KW-0645">Protease</keyword>
<dbReference type="AlphaFoldDB" id="W9H820"/>
<dbReference type="OrthoDB" id="9766909at2"/>
<dbReference type="UniPathway" id="UPA00219"/>
<keyword evidence="20" id="KW-0046">Antibiotic resistance</keyword>
<dbReference type="GO" id="GO:0030288">
    <property type="term" value="C:outer membrane-bounded periplasmic space"/>
    <property type="evidence" value="ECO:0007669"/>
    <property type="project" value="TreeGrafter"/>
</dbReference>
<evidence type="ECO:0000259" key="30">
    <source>
        <dbReference type="Pfam" id="PF17092"/>
    </source>
</evidence>
<feature type="region of interest" description="Disordered" evidence="27">
    <location>
        <begin position="797"/>
        <end position="829"/>
    </location>
</feature>
<dbReference type="GO" id="GO:0009002">
    <property type="term" value="F:serine-type D-Ala-D-Ala carboxypeptidase activity"/>
    <property type="evidence" value="ECO:0007669"/>
    <property type="project" value="UniProtKB-EC"/>
</dbReference>
<dbReference type="GO" id="GO:0006508">
    <property type="term" value="P:proteolysis"/>
    <property type="evidence" value="ECO:0007669"/>
    <property type="project" value="UniProtKB-KW"/>
</dbReference>
<comment type="subcellular location">
    <subcellularLocation>
        <location evidence="1">Cell inner membrane</location>
        <topology evidence="1">Single-pass type II membrane protein</topology>
    </subcellularLocation>
</comment>
<evidence type="ECO:0000313" key="32">
    <source>
        <dbReference type="Proteomes" id="UP000019486"/>
    </source>
</evidence>
<dbReference type="EC" id="2.4.99.28" evidence="24"/>
<evidence type="ECO:0000256" key="12">
    <source>
        <dbReference type="ARBA" id="ARBA00022679"/>
    </source>
</evidence>
<dbReference type="EC" id="3.4.16.4" evidence="5"/>
<dbReference type="GO" id="GO:0008955">
    <property type="term" value="F:peptidoglycan glycosyltransferase activity"/>
    <property type="evidence" value="ECO:0007669"/>
    <property type="project" value="UniProtKB-EC"/>
</dbReference>
<feature type="domain" description="Penicillin-binding protein transpeptidase" evidence="28">
    <location>
        <begin position="437"/>
        <end position="730"/>
    </location>
</feature>
<evidence type="ECO:0000256" key="10">
    <source>
        <dbReference type="ARBA" id="ARBA00022670"/>
    </source>
</evidence>
<evidence type="ECO:0000256" key="22">
    <source>
        <dbReference type="ARBA" id="ARBA00023316"/>
    </source>
</evidence>
<keyword evidence="15" id="KW-0133">Cell shape</keyword>
<comment type="similarity">
    <text evidence="4">In the N-terminal section; belongs to the glycosyltransferase 51 family.</text>
</comment>
<dbReference type="STRING" id="1385369.N825_02875"/>
<evidence type="ECO:0000313" key="31">
    <source>
        <dbReference type="EMBL" id="EWY39953.1"/>
    </source>
</evidence>
<keyword evidence="16" id="KW-0735">Signal-anchor</keyword>
<evidence type="ECO:0000256" key="4">
    <source>
        <dbReference type="ARBA" id="ARBA00007739"/>
    </source>
</evidence>
<sequence length="829" mass="89761">MRILAGILSAVLFLAVVAAGGAVFAIHHFSQGLPEYTQLADYQPPTVTRVHAGDGRVLAEFATERRVFIPIEAMPKRVIRGFISAEDQNFYSHRGVDFVAILRAMVTNVENIATGRRMIGASGITQQVAKNFLLTNEVSFERKIKEAILAFRMEQAFSKDRILELYLNEIFLGNRSYGVAAAALNYFNKPLDELTIAEAAYLAALPKAPNNYHPVRQHDAAIARRNWVIGRMQEDGAITAEEAAEAKAEPLEVRRRDETDYVTADYFAEEVRRELLARFGERSLYEGGYSVRTTVDPKLQDIATSSLRDGLIAYDRKHGWRGSVGKLESFDNWSKQLTDMAVPPGGEIWRMAAVLEVEADEALIGLADGAKGRVPLAELKWARRWVEGERTGPEVKRAGDVVAKGDVILVEPVTKDAKGKDLPAGVYGLRQIPAVQGGLVAMDPHTGRVLAMSGGFSSRISVFNRATQALRQPGSSFKPFVYMAALDNGFTPSSLVMDAPFAIQPGPGQPLWRPQNYSEDYLGATTLRVGIEKSRNVMTVRLANSVGMDKVANYAERFGIVDKLPRVLSMSLGAGETTVLRMTTAYSMIVNGGKKVVPAFIDRIQDHTGKVVFKHDTRPCPSCSGIEWSPDMAVPDVPDARESVIDPRTAYQMVSILEGVVQRGTAKTIASIGKPLAGKTGTTNDALDAWFVGFSPDLAVGLYIGFDQPRSLGAKETGGTLSAPVFKDFMADALKGEPATPFRMPPGIRLVRVDAATGQLAEPGQRNAIWEAFKPGTEPREGDYYVLDGSDVAAGGSVNGGAYLPPGSVPPPGRGQDPAPASSGTGGLY</sequence>
<dbReference type="PANTHER" id="PTHR32282:SF27">
    <property type="entry name" value="PENICILLIN-BINDING PROTEIN 1A"/>
    <property type="match status" value="1"/>
</dbReference>
<comment type="catalytic activity">
    <reaction evidence="23">
        <text>Preferential cleavage: (Ac)2-L-Lys-D-Ala-|-D-Ala. Also transpeptidation of peptidyl-alanyl moieties that are N-acyl substituents of D-alanine.</text>
        <dbReference type="EC" id="3.4.16.4"/>
    </reaction>
</comment>
<dbReference type="Pfam" id="PF17092">
    <property type="entry name" value="PCB_OB"/>
    <property type="match status" value="1"/>
</dbReference>
<dbReference type="GO" id="GO:0071555">
    <property type="term" value="P:cell wall organization"/>
    <property type="evidence" value="ECO:0007669"/>
    <property type="project" value="UniProtKB-KW"/>
</dbReference>
<keyword evidence="32" id="KW-1185">Reference proteome</keyword>
<evidence type="ECO:0000256" key="17">
    <source>
        <dbReference type="ARBA" id="ARBA00022984"/>
    </source>
</evidence>
<evidence type="ECO:0000256" key="1">
    <source>
        <dbReference type="ARBA" id="ARBA00004249"/>
    </source>
</evidence>
<dbReference type="Gene3D" id="3.40.710.10">
    <property type="entry name" value="DD-peptidase/beta-lactamase superfamily"/>
    <property type="match status" value="1"/>
</dbReference>
<evidence type="ECO:0000256" key="14">
    <source>
        <dbReference type="ARBA" id="ARBA00022801"/>
    </source>
</evidence>
<dbReference type="Gene3D" id="2.40.50.140">
    <property type="entry name" value="Nucleic acid-binding proteins"/>
    <property type="match status" value="1"/>
</dbReference>
<evidence type="ECO:0000256" key="19">
    <source>
        <dbReference type="ARBA" id="ARBA00023136"/>
    </source>
</evidence>
<keyword evidence="8" id="KW-0997">Cell inner membrane</keyword>
<evidence type="ECO:0000256" key="21">
    <source>
        <dbReference type="ARBA" id="ARBA00023268"/>
    </source>
</evidence>
<evidence type="ECO:0000259" key="28">
    <source>
        <dbReference type="Pfam" id="PF00905"/>
    </source>
</evidence>
<feature type="domain" description="Penicillin-binding protein OB-like" evidence="30">
    <location>
        <begin position="320"/>
        <end position="435"/>
    </location>
</feature>
<evidence type="ECO:0000256" key="24">
    <source>
        <dbReference type="ARBA" id="ARBA00044770"/>
    </source>
</evidence>
<evidence type="ECO:0000256" key="9">
    <source>
        <dbReference type="ARBA" id="ARBA00022645"/>
    </source>
</evidence>
<evidence type="ECO:0000256" key="23">
    <source>
        <dbReference type="ARBA" id="ARBA00034000"/>
    </source>
</evidence>
<keyword evidence="17" id="KW-0573">Peptidoglycan synthesis</keyword>
<keyword evidence="21" id="KW-0511">Multifunctional enzyme</keyword>
<dbReference type="GO" id="GO:0008360">
    <property type="term" value="P:regulation of cell shape"/>
    <property type="evidence" value="ECO:0007669"/>
    <property type="project" value="UniProtKB-KW"/>
</dbReference>
<dbReference type="InterPro" id="IPR001264">
    <property type="entry name" value="Glyco_trans_51"/>
</dbReference>
<dbReference type="InterPro" id="IPR012338">
    <property type="entry name" value="Beta-lactam/transpept-like"/>
</dbReference>
<dbReference type="PATRIC" id="fig|1385369.3.peg.2817"/>
<organism evidence="31 32">
    <name type="scientific">Skermanella stibiiresistens SB22</name>
    <dbReference type="NCBI Taxonomy" id="1385369"/>
    <lineage>
        <taxon>Bacteria</taxon>
        <taxon>Pseudomonadati</taxon>
        <taxon>Pseudomonadota</taxon>
        <taxon>Alphaproteobacteria</taxon>
        <taxon>Rhodospirillales</taxon>
        <taxon>Azospirillaceae</taxon>
        <taxon>Skermanella</taxon>
    </lineage>
</organism>
<keyword evidence="19" id="KW-0472">Membrane</keyword>
<comment type="similarity">
    <text evidence="3">In the C-terminal section; belongs to the transpeptidase family.</text>
</comment>
<evidence type="ECO:0000256" key="25">
    <source>
        <dbReference type="ARBA" id="ARBA00049902"/>
    </source>
</evidence>
<keyword evidence="12" id="KW-0808">Transferase</keyword>
<evidence type="ECO:0000256" key="13">
    <source>
        <dbReference type="ARBA" id="ARBA00022692"/>
    </source>
</evidence>
<evidence type="ECO:0000256" key="27">
    <source>
        <dbReference type="SAM" id="MobiDB-lite"/>
    </source>
</evidence>
<comment type="catalytic activity">
    <reaction evidence="25">
        <text>[GlcNAc-(1-&gt;4)-Mur2Ac(oyl-L-Ala-gamma-D-Glu-L-Lys-D-Ala-D-Ala)](n)-di-trans,octa-cis-undecaprenyl diphosphate + beta-D-GlcNAc-(1-&gt;4)-Mur2Ac(oyl-L-Ala-gamma-D-Glu-L-Lys-D-Ala-D-Ala)-di-trans,octa-cis-undecaprenyl diphosphate = [GlcNAc-(1-&gt;4)-Mur2Ac(oyl-L-Ala-gamma-D-Glu-L-Lys-D-Ala-D-Ala)](n+1)-di-trans,octa-cis-undecaprenyl diphosphate + di-trans,octa-cis-undecaprenyl diphosphate + H(+)</text>
        <dbReference type="Rhea" id="RHEA:23708"/>
        <dbReference type="Rhea" id="RHEA-COMP:9602"/>
        <dbReference type="Rhea" id="RHEA-COMP:9603"/>
        <dbReference type="ChEBI" id="CHEBI:15378"/>
        <dbReference type="ChEBI" id="CHEBI:58405"/>
        <dbReference type="ChEBI" id="CHEBI:60033"/>
        <dbReference type="ChEBI" id="CHEBI:78435"/>
        <dbReference type="EC" id="2.4.99.28"/>
    </reaction>
</comment>
<dbReference type="NCBIfam" id="TIGR02074">
    <property type="entry name" value="PBP_1a_fam"/>
    <property type="match status" value="1"/>
</dbReference>
<evidence type="ECO:0000256" key="16">
    <source>
        <dbReference type="ARBA" id="ARBA00022968"/>
    </source>
</evidence>
<protein>
    <recommendedName>
        <fullName evidence="6">Penicillin-binding protein 1A</fullName>
        <ecNumber evidence="24">2.4.99.28</ecNumber>
        <ecNumber evidence="5">3.4.16.4</ecNumber>
    </recommendedName>
</protein>
<evidence type="ECO:0000256" key="3">
    <source>
        <dbReference type="ARBA" id="ARBA00007090"/>
    </source>
</evidence>
<keyword evidence="7" id="KW-1003">Cell membrane</keyword>
<dbReference type="Pfam" id="PF00912">
    <property type="entry name" value="Transgly"/>
    <property type="match status" value="1"/>
</dbReference>
<dbReference type="Gene3D" id="1.10.3810.10">
    <property type="entry name" value="Biosynthetic peptidoglycan transglycosylase-like"/>
    <property type="match status" value="1"/>
</dbReference>
<dbReference type="InterPro" id="IPR050396">
    <property type="entry name" value="Glycosyltr_51/Transpeptidase"/>
</dbReference>
<dbReference type="SUPFAM" id="SSF56601">
    <property type="entry name" value="beta-lactamase/transpeptidase-like"/>
    <property type="match status" value="1"/>
</dbReference>
<name>W9H820_9PROT</name>
<evidence type="ECO:0000256" key="18">
    <source>
        <dbReference type="ARBA" id="ARBA00022989"/>
    </source>
</evidence>
<dbReference type="GO" id="GO:0005886">
    <property type="term" value="C:plasma membrane"/>
    <property type="evidence" value="ECO:0007669"/>
    <property type="project" value="UniProtKB-SubCell"/>
</dbReference>
<keyword evidence="13" id="KW-0812">Transmembrane</keyword>
<dbReference type="InterPro" id="IPR012340">
    <property type="entry name" value="NA-bd_OB-fold"/>
</dbReference>
<evidence type="ECO:0000256" key="7">
    <source>
        <dbReference type="ARBA" id="ARBA00022475"/>
    </source>
</evidence>
<dbReference type="Pfam" id="PF00905">
    <property type="entry name" value="Transpeptidase"/>
    <property type="match status" value="1"/>
</dbReference>
<evidence type="ECO:0000256" key="15">
    <source>
        <dbReference type="ARBA" id="ARBA00022960"/>
    </source>
</evidence>
<dbReference type="InterPro" id="IPR036950">
    <property type="entry name" value="PBP_transglycosylase"/>
</dbReference>
<dbReference type="RefSeq" id="WP_157619180.1">
    <property type="nucleotide sequence ID" value="NZ_AVFL01000009.1"/>
</dbReference>
<dbReference type="SUPFAM" id="SSF53955">
    <property type="entry name" value="Lysozyme-like"/>
    <property type="match status" value="1"/>
</dbReference>
<evidence type="ECO:0000256" key="26">
    <source>
        <dbReference type="ARBA" id="ARBA00060592"/>
    </source>
</evidence>
<comment type="pathway">
    <text evidence="26">Glycan biosynthesis.</text>
</comment>
<accession>W9H820</accession>
<dbReference type="InterPro" id="IPR001460">
    <property type="entry name" value="PCN-bd_Tpept"/>
</dbReference>
<feature type="domain" description="Glycosyl transferase family 51" evidence="29">
    <location>
        <begin position="55"/>
        <end position="233"/>
    </location>
</feature>
<dbReference type="EMBL" id="AVFL01000009">
    <property type="protein sequence ID" value="EWY39953.1"/>
    <property type="molecule type" value="Genomic_DNA"/>
</dbReference>
<dbReference type="InterPro" id="IPR031376">
    <property type="entry name" value="PCB_OB"/>
</dbReference>
<evidence type="ECO:0000256" key="2">
    <source>
        <dbReference type="ARBA" id="ARBA00004752"/>
    </source>
</evidence>
<keyword evidence="18" id="KW-1133">Transmembrane helix</keyword>
<evidence type="ECO:0000256" key="20">
    <source>
        <dbReference type="ARBA" id="ARBA00023251"/>
    </source>
</evidence>